<evidence type="ECO:0000313" key="1">
    <source>
        <dbReference type="EMBL" id="ESQ83637.1"/>
    </source>
</evidence>
<protein>
    <submittedName>
        <fullName evidence="1">Uncharacterized protein</fullName>
    </submittedName>
</protein>
<sequence>MDNDISNGVFDADGRLTDPALAKSIASQAHQLTSFVPAQIGRTAQRINSPV</sequence>
<keyword evidence="2" id="KW-1185">Reference proteome</keyword>
<dbReference type="AlphaFoldDB" id="V4NPD0"/>
<accession>V4NPD0</accession>
<evidence type="ECO:0000313" key="2">
    <source>
        <dbReference type="Proteomes" id="UP000017837"/>
    </source>
</evidence>
<reference evidence="1 2" key="1">
    <citation type="journal article" date="2014" name="Nature">
        <title>Sequential evolution of bacterial morphology by co-option of a developmental regulator.</title>
        <authorList>
            <person name="Jiang C."/>
            <person name="Brown P.J."/>
            <person name="Ducret A."/>
            <person name="Brun Y.V."/>
        </authorList>
    </citation>
    <scope>NUCLEOTIDE SEQUENCE [LARGE SCALE GENOMIC DNA]</scope>
    <source>
        <strain evidence="1 2">DSM 16100</strain>
    </source>
</reference>
<dbReference type="EMBL" id="AWGB01000069">
    <property type="protein sequence ID" value="ESQ83637.1"/>
    <property type="molecule type" value="Genomic_DNA"/>
</dbReference>
<comment type="caution">
    <text evidence="1">The sequence shown here is derived from an EMBL/GenBank/DDBJ whole genome shotgun (WGS) entry which is preliminary data.</text>
</comment>
<dbReference type="Proteomes" id="UP000017837">
    <property type="component" value="Unassembled WGS sequence"/>
</dbReference>
<name>V4NPD0_9CAUL</name>
<proteinExistence type="predicted"/>
<gene>
    <name evidence="1" type="ORF">ABENE_20205</name>
</gene>
<organism evidence="1 2">
    <name type="scientific">Asticcacaulis benevestitus DSM 16100 = ATCC BAA-896</name>
    <dbReference type="NCBI Taxonomy" id="1121022"/>
    <lineage>
        <taxon>Bacteria</taxon>
        <taxon>Pseudomonadati</taxon>
        <taxon>Pseudomonadota</taxon>
        <taxon>Alphaproteobacteria</taxon>
        <taxon>Caulobacterales</taxon>
        <taxon>Caulobacteraceae</taxon>
        <taxon>Asticcacaulis</taxon>
    </lineage>
</organism>